<dbReference type="AlphaFoldDB" id="A0AAJ6BNB2"/>
<gene>
    <name evidence="5" type="ORF">P0Y56_12070</name>
</gene>
<dbReference type="Gene3D" id="3.40.50.150">
    <property type="entry name" value="Vaccinia Virus protein VP39"/>
    <property type="match status" value="1"/>
</dbReference>
<dbReference type="InterPro" id="IPR011610">
    <property type="entry name" value="SAM_mthyl_Trfase_ML2640-like"/>
</dbReference>
<dbReference type="EMBL" id="CP119316">
    <property type="protein sequence ID" value="WEK45761.1"/>
    <property type="molecule type" value="Genomic_DNA"/>
</dbReference>
<dbReference type="NCBIfam" id="TIGR00027">
    <property type="entry name" value="mthyl_TIGR00027"/>
    <property type="match status" value="1"/>
</dbReference>
<dbReference type="Pfam" id="PF04072">
    <property type="entry name" value="LCM"/>
    <property type="match status" value="1"/>
</dbReference>
<keyword evidence="4" id="KW-0949">S-adenosyl-L-methionine</keyword>
<evidence type="ECO:0000256" key="2">
    <source>
        <dbReference type="ARBA" id="ARBA00022603"/>
    </source>
</evidence>
<evidence type="ECO:0000256" key="1">
    <source>
        <dbReference type="ARBA" id="ARBA00008138"/>
    </source>
</evidence>
<dbReference type="Proteomes" id="UP001218362">
    <property type="component" value="Chromosome"/>
</dbReference>
<dbReference type="InterPro" id="IPR029063">
    <property type="entry name" value="SAM-dependent_MTases_sf"/>
</dbReference>
<dbReference type="GO" id="GO:0008168">
    <property type="term" value="F:methyltransferase activity"/>
    <property type="evidence" value="ECO:0007669"/>
    <property type="project" value="UniProtKB-UniRule"/>
</dbReference>
<dbReference type="SUPFAM" id="SSF53335">
    <property type="entry name" value="S-adenosyl-L-methionine-dependent methyltransferases"/>
    <property type="match status" value="1"/>
</dbReference>
<evidence type="ECO:0000313" key="6">
    <source>
        <dbReference type="Proteomes" id="UP001218362"/>
    </source>
</evidence>
<evidence type="ECO:0000256" key="3">
    <source>
        <dbReference type="ARBA" id="ARBA00022679"/>
    </source>
</evidence>
<dbReference type="PANTHER" id="PTHR43619:SF2">
    <property type="entry name" value="S-ADENOSYL-L-METHIONINE-DEPENDENT METHYLTRANSFERASES SUPERFAMILY PROTEIN"/>
    <property type="match status" value="1"/>
</dbReference>
<dbReference type="GO" id="GO:0032259">
    <property type="term" value="P:methylation"/>
    <property type="evidence" value="ECO:0007669"/>
    <property type="project" value="UniProtKB-KW"/>
</dbReference>
<dbReference type="EC" id="2.1.1.-" evidence="4"/>
<reference evidence="5" key="1">
    <citation type="submission" date="2023-03" db="EMBL/GenBank/DDBJ databases">
        <title>Andean soil-derived lignocellulolytic bacterial consortium as a source of novel taxa and putative plastic-active enzymes.</title>
        <authorList>
            <person name="Diaz-Garcia L."/>
            <person name="Chuvochina M."/>
            <person name="Feuerriegel G."/>
            <person name="Bunk B."/>
            <person name="Sproer C."/>
            <person name="Streit W.R."/>
            <person name="Rodriguez L.M."/>
            <person name="Overmann J."/>
            <person name="Jimenez D.J."/>
        </authorList>
    </citation>
    <scope>NUCLEOTIDE SEQUENCE</scope>
    <source>
        <strain evidence="5">MAG 26</strain>
    </source>
</reference>
<name>A0AAJ6BNB2_9SPHN</name>
<proteinExistence type="inferred from homology"/>
<sequence>MEPQRPSRTAWGAARHRAVHQIAEGGRIFHDPLAVAILGGVGKAGDEGLVYENDDPPGAKMLRFFIAARSAYAEAKLAEAVEQRGVSQLVVLGAGFDTFAYRNPFGDALRVFEVDHPATQAWKRERLAAMGIDLPGWLSFAGVDFETESFADALLRAGFDPAKRSFVFWLGVSMYLSAKAIDRTLAAVAGWAGGGEIVFDYAEPQHGEMSEQGLAARAALQARVAAVGEPMIGWLEPEALHARLGELGYVGIEDLAGIDLAGRFLGVEIAAAARAAGARPGGGHVLFARS</sequence>
<protein>
    <recommendedName>
        <fullName evidence="4">S-adenosyl-L-methionine-dependent methyltransferase</fullName>
        <ecNumber evidence="4">2.1.1.-</ecNumber>
    </recommendedName>
</protein>
<evidence type="ECO:0000256" key="4">
    <source>
        <dbReference type="RuleBase" id="RU362030"/>
    </source>
</evidence>
<keyword evidence="2 4" id="KW-0489">Methyltransferase</keyword>
<comment type="function">
    <text evidence="4">Exhibits S-adenosyl-L-methionine-dependent methyltransferase activity.</text>
</comment>
<organism evidence="5 6">
    <name type="scientific">Candidatus Andeanibacterium colombiense</name>
    <dbReference type="NCBI Taxonomy" id="3121345"/>
    <lineage>
        <taxon>Bacteria</taxon>
        <taxon>Pseudomonadati</taxon>
        <taxon>Pseudomonadota</taxon>
        <taxon>Alphaproteobacteria</taxon>
        <taxon>Sphingomonadales</taxon>
        <taxon>Sphingomonadaceae</taxon>
        <taxon>Candidatus Andeanibacterium</taxon>
    </lineage>
</organism>
<accession>A0AAJ6BNB2</accession>
<evidence type="ECO:0000313" key="5">
    <source>
        <dbReference type="EMBL" id="WEK45761.1"/>
    </source>
</evidence>
<keyword evidence="3" id="KW-0808">Transferase</keyword>
<comment type="similarity">
    <text evidence="1 4">Belongs to the UPF0677 family.</text>
</comment>
<dbReference type="InterPro" id="IPR007213">
    <property type="entry name" value="Ppm1/Ppm2/Tcmp"/>
</dbReference>
<dbReference type="PANTHER" id="PTHR43619">
    <property type="entry name" value="S-ADENOSYL-L-METHIONINE-DEPENDENT METHYLTRANSFERASE YKTD-RELATED"/>
    <property type="match status" value="1"/>
</dbReference>
<dbReference type="KEGG" id="acob:P0Y56_12070"/>